<dbReference type="PANTHER" id="PTHR30537:SF35">
    <property type="entry name" value="TRANSCRIPTIONAL REGULATORY PROTEIN"/>
    <property type="match status" value="1"/>
</dbReference>
<dbReference type="PROSITE" id="PS50931">
    <property type="entry name" value="HTH_LYSR"/>
    <property type="match status" value="1"/>
</dbReference>
<dbReference type="RefSeq" id="WP_310470826.1">
    <property type="nucleotide sequence ID" value="NZ_CP136522.1"/>
</dbReference>
<comment type="similarity">
    <text evidence="1">Belongs to the LysR transcriptional regulatory family.</text>
</comment>
<evidence type="ECO:0000256" key="1">
    <source>
        <dbReference type="ARBA" id="ARBA00009437"/>
    </source>
</evidence>
<dbReference type="CDD" id="cd08422">
    <property type="entry name" value="PBP2_CrgA_like"/>
    <property type="match status" value="1"/>
</dbReference>
<dbReference type="EMBL" id="CP136522">
    <property type="protein sequence ID" value="WOT06551.1"/>
    <property type="molecule type" value="Genomic_DNA"/>
</dbReference>
<accession>A0ABZ0K3Y3</accession>
<dbReference type="PANTHER" id="PTHR30537">
    <property type="entry name" value="HTH-TYPE TRANSCRIPTIONAL REGULATOR"/>
    <property type="match status" value="1"/>
</dbReference>
<keyword evidence="2" id="KW-0805">Transcription regulation</keyword>
<reference evidence="6 7" key="1">
    <citation type="submission" date="2023-10" db="EMBL/GenBank/DDBJ databases">
        <title>Complete genome sequence of Shewanella sp. DAU334.</title>
        <authorList>
            <person name="Lee Y.-S."/>
            <person name="Jeong H.-R."/>
            <person name="Hwang E.-J."/>
            <person name="Choi Y.-L."/>
            <person name="Kim G.-D."/>
        </authorList>
    </citation>
    <scope>NUCLEOTIDE SEQUENCE [LARGE SCALE GENOMIC DNA]</scope>
    <source>
        <strain evidence="6 7">DAU334</strain>
    </source>
</reference>
<evidence type="ECO:0000256" key="4">
    <source>
        <dbReference type="ARBA" id="ARBA00023163"/>
    </source>
</evidence>
<dbReference type="InterPro" id="IPR058163">
    <property type="entry name" value="LysR-type_TF_proteobact-type"/>
</dbReference>
<evidence type="ECO:0000259" key="5">
    <source>
        <dbReference type="PROSITE" id="PS50931"/>
    </source>
</evidence>
<keyword evidence="4" id="KW-0804">Transcription</keyword>
<dbReference type="Pfam" id="PF03466">
    <property type="entry name" value="LysR_substrate"/>
    <property type="match status" value="1"/>
</dbReference>
<organism evidence="6 7">
    <name type="scientific">Shewanella youngdeokensis</name>
    <dbReference type="NCBI Taxonomy" id="2999068"/>
    <lineage>
        <taxon>Bacteria</taxon>
        <taxon>Pseudomonadati</taxon>
        <taxon>Pseudomonadota</taxon>
        <taxon>Gammaproteobacteria</taxon>
        <taxon>Alteromonadales</taxon>
        <taxon>Shewanellaceae</taxon>
        <taxon>Shewanella</taxon>
    </lineage>
</organism>
<dbReference type="Gene3D" id="3.40.190.290">
    <property type="match status" value="1"/>
</dbReference>
<dbReference type="InterPro" id="IPR036388">
    <property type="entry name" value="WH-like_DNA-bd_sf"/>
</dbReference>
<dbReference type="Proteomes" id="UP001529491">
    <property type="component" value="Chromosome"/>
</dbReference>
<name>A0ABZ0K3Y3_9GAMM</name>
<dbReference type="SUPFAM" id="SSF53850">
    <property type="entry name" value="Periplasmic binding protein-like II"/>
    <property type="match status" value="1"/>
</dbReference>
<evidence type="ECO:0000313" key="6">
    <source>
        <dbReference type="EMBL" id="WOT06551.1"/>
    </source>
</evidence>
<keyword evidence="7" id="KW-1185">Reference proteome</keyword>
<evidence type="ECO:0000256" key="3">
    <source>
        <dbReference type="ARBA" id="ARBA00023125"/>
    </source>
</evidence>
<gene>
    <name evidence="6" type="ORF">RGE70_07270</name>
</gene>
<feature type="domain" description="HTH lysR-type" evidence="5">
    <location>
        <begin position="1"/>
        <end position="59"/>
    </location>
</feature>
<dbReference type="Gene3D" id="1.10.10.10">
    <property type="entry name" value="Winged helix-like DNA-binding domain superfamily/Winged helix DNA-binding domain"/>
    <property type="match status" value="1"/>
</dbReference>
<dbReference type="InterPro" id="IPR005119">
    <property type="entry name" value="LysR_subst-bd"/>
</dbReference>
<proteinExistence type="inferred from homology"/>
<keyword evidence="3" id="KW-0238">DNA-binding</keyword>
<evidence type="ECO:0000313" key="7">
    <source>
        <dbReference type="Proteomes" id="UP001529491"/>
    </source>
</evidence>
<dbReference type="InterPro" id="IPR036390">
    <property type="entry name" value="WH_DNA-bd_sf"/>
</dbReference>
<dbReference type="SUPFAM" id="SSF46785">
    <property type="entry name" value="Winged helix' DNA-binding domain"/>
    <property type="match status" value="1"/>
</dbReference>
<dbReference type="Pfam" id="PF00126">
    <property type="entry name" value="HTH_1"/>
    <property type="match status" value="1"/>
</dbReference>
<evidence type="ECO:0000256" key="2">
    <source>
        <dbReference type="ARBA" id="ARBA00023015"/>
    </source>
</evidence>
<protein>
    <submittedName>
        <fullName evidence="6">LysR family transcriptional regulator</fullName>
    </submittedName>
</protein>
<sequence>MDRLDAIRTFLAVVDNKNFSRAAEQLGHSRLQVSRQVKSLEDWLQTRLLHRTTRSLSLTESGEKTLTHFESILNHMTALELDTHRNKTKLQGAIRITAPIGLAQNLLLHAITAFNALHPEVKFELQLSDTHDDLAQHGLDLALRYCPQPNEHLIARRLNTIGFVLCASKKYLAQAGTPTEPLHLLGHNCLIHLDQSRWHFSKNDNPYPIDVKGTLKANDLAVLLNATLLGLGIAALPCDLANPQIIQGKLVPVMADYQLGSNALWVVYLSRSYQQARVRAFIDFLAVFLKEDLLPLNQ</sequence>
<dbReference type="InterPro" id="IPR000847">
    <property type="entry name" value="LysR_HTH_N"/>
</dbReference>